<dbReference type="AlphaFoldDB" id="A0A554VRW9"/>
<dbReference type="EMBL" id="VLNR01000001">
    <property type="protein sequence ID" value="TSE11420.1"/>
    <property type="molecule type" value="Genomic_DNA"/>
</dbReference>
<dbReference type="OrthoDB" id="6017159at2"/>
<feature type="transmembrane region" description="Helical" evidence="1">
    <location>
        <begin position="59"/>
        <end position="80"/>
    </location>
</feature>
<comment type="caution">
    <text evidence="2">The sequence shown here is derived from an EMBL/GenBank/DDBJ whole genome shotgun (WGS) entry which is preliminary data.</text>
</comment>
<keyword evidence="3" id="KW-1185">Reference proteome</keyword>
<protein>
    <submittedName>
        <fullName evidence="2">ABC transporter permease</fullName>
    </submittedName>
</protein>
<feature type="transmembrane region" description="Helical" evidence="1">
    <location>
        <begin position="338"/>
        <end position="355"/>
    </location>
</feature>
<gene>
    <name evidence="2" type="ORF">FOF46_00100</name>
</gene>
<reference evidence="2 3" key="1">
    <citation type="submission" date="2019-07" db="EMBL/GenBank/DDBJ databases">
        <title>The draft genome sequence of Aquimarina algiphila M91.</title>
        <authorList>
            <person name="Meng X."/>
        </authorList>
    </citation>
    <scope>NUCLEOTIDE SEQUENCE [LARGE SCALE GENOMIC DNA]</scope>
    <source>
        <strain evidence="2 3">M91</strain>
    </source>
</reference>
<organism evidence="2 3">
    <name type="scientific">Aquimarina algiphila</name>
    <dbReference type="NCBI Taxonomy" id="2047982"/>
    <lineage>
        <taxon>Bacteria</taxon>
        <taxon>Pseudomonadati</taxon>
        <taxon>Bacteroidota</taxon>
        <taxon>Flavobacteriia</taxon>
        <taxon>Flavobacteriales</taxon>
        <taxon>Flavobacteriaceae</taxon>
        <taxon>Aquimarina</taxon>
    </lineage>
</organism>
<name>A0A554VRW9_9FLAO</name>
<feature type="transmembrane region" description="Helical" evidence="1">
    <location>
        <begin position="21"/>
        <end position="39"/>
    </location>
</feature>
<dbReference type="RefSeq" id="WP_143915049.1">
    <property type="nucleotide sequence ID" value="NZ_CANMIK010000004.1"/>
</dbReference>
<feature type="transmembrane region" description="Helical" evidence="1">
    <location>
        <begin position="400"/>
        <end position="425"/>
    </location>
</feature>
<feature type="transmembrane region" description="Helical" evidence="1">
    <location>
        <begin position="148"/>
        <end position="169"/>
    </location>
</feature>
<feature type="transmembrane region" description="Helical" evidence="1">
    <location>
        <begin position="263"/>
        <end position="283"/>
    </location>
</feature>
<feature type="transmembrane region" description="Helical" evidence="1">
    <location>
        <begin position="431"/>
        <end position="451"/>
    </location>
</feature>
<evidence type="ECO:0000313" key="3">
    <source>
        <dbReference type="Proteomes" id="UP000318833"/>
    </source>
</evidence>
<evidence type="ECO:0000256" key="1">
    <source>
        <dbReference type="SAM" id="Phobius"/>
    </source>
</evidence>
<dbReference type="Proteomes" id="UP000318833">
    <property type="component" value="Unassembled WGS sequence"/>
</dbReference>
<keyword evidence="1" id="KW-0812">Transmembrane</keyword>
<evidence type="ECO:0000313" key="2">
    <source>
        <dbReference type="EMBL" id="TSE11420.1"/>
    </source>
</evidence>
<keyword evidence="1" id="KW-0472">Membrane</keyword>
<accession>A0A554VRW9</accession>
<feature type="transmembrane region" description="Helical" evidence="1">
    <location>
        <begin position="361"/>
        <end position="379"/>
    </location>
</feature>
<feature type="transmembrane region" description="Helical" evidence="1">
    <location>
        <begin position="115"/>
        <end position="136"/>
    </location>
</feature>
<proteinExistence type="predicted"/>
<feature type="transmembrane region" description="Helical" evidence="1">
    <location>
        <begin position="488"/>
        <end position="507"/>
    </location>
</feature>
<keyword evidence="1" id="KW-1133">Transmembrane helix</keyword>
<feature type="transmembrane region" description="Helical" evidence="1">
    <location>
        <begin position="458"/>
        <end position="476"/>
    </location>
</feature>
<sequence length="515" mass="58752">MKKFIILLKSDYLQRTRSYPFLITLCISLAIAYTFIPPPDATYSTIRIGDYQGYYNSEWIGYVTAIMTSIFLSLVGFYLVNSGIKKDISSKIGQIIATTKISNFQYLLSKAIGNFLILSTIAFIIFIMSILLFFIYSTGYPFKILQFIIPYAVIVLPSLLFISVLAVFFEVFLGRIPVLQNILFFFLFSLILVNDNFGTKEFGWDIFGTRIILDQMEESVREISNIENTSGLSIGYALGNISKTKYFPFEGIHFPGSFLLSRLAWMGLGLFLLGFASIFFHRFKIKERFQPKKIENVLKTVIKSDINISKLPKIEKSFMVLPLIKTEFVLLVRSGHKWLWVLNIIGVLSLCFAPLSVAHQIILPILWFLQVSRWSSLVTKEKNFNTHFFTFASYRPLRRLLLSQVISGILLALLLATPLLVRYLILLDFAHITTILLGGVFIVSLAVVLGILSNGKKLFEIIFFMLTYTNINAIPFTDYYGGLHHHHAYLMAITIVSAFLLIVSYTIRSIELKKI</sequence>
<feature type="transmembrane region" description="Helical" evidence="1">
    <location>
        <begin position="176"/>
        <end position="193"/>
    </location>
</feature>